<name>A0A8X7T8N7_CANPA</name>
<dbReference type="EMBL" id="JABWAB010000011">
    <property type="protein sequence ID" value="KAF6044235.1"/>
    <property type="molecule type" value="Genomic_DNA"/>
</dbReference>
<accession>A0A8X7T8N7</accession>
<dbReference type="Gene3D" id="3.40.225.10">
    <property type="entry name" value="Class II aldolase/adducin N-terminal domain"/>
    <property type="match status" value="1"/>
</dbReference>
<dbReference type="AlphaFoldDB" id="A0A8X7T8N7"/>
<feature type="region of interest" description="Disordered" evidence="1">
    <location>
        <begin position="1"/>
        <end position="46"/>
    </location>
</feature>
<reference evidence="3" key="1">
    <citation type="submission" date="2020-03" db="EMBL/GenBank/DDBJ databases">
        <title>FDA dAtabase for Regulatory Grade micrObial Sequences (FDA-ARGOS): Supporting development and validation of Infectious Disease Dx tests.</title>
        <authorList>
            <person name="Campos J."/>
            <person name="Goldberg B."/>
            <person name="Tallon L."/>
            <person name="Sadzewicz L."/>
            <person name="Vavikolanu K."/>
            <person name="Mehta A."/>
            <person name="Aluvathingal J."/>
            <person name="Nadendla S."/>
            <person name="Nandy P."/>
            <person name="Geyer C."/>
            <person name="Yan Y."/>
            <person name="Sichtig H."/>
        </authorList>
    </citation>
    <scope>NUCLEOTIDE SEQUENCE [LARGE SCALE GENOMIC DNA]</scope>
    <source>
        <strain evidence="3">FDAARGOS_652</strain>
    </source>
</reference>
<evidence type="ECO:0000259" key="2">
    <source>
        <dbReference type="SMART" id="SM01007"/>
    </source>
</evidence>
<protein>
    <submittedName>
        <fullName evidence="3">Class II Aldolase and Adducin N-terminal domain family protein</fullName>
    </submittedName>
</protein>
<dbReference type="Proteomes" id="UP000590412">
    <property type="component" value="Unassembled WGS sequence"/>
</dbReference>
<dbReference type="GO" id="GO:0005856">
    <property type="term" value="C:cytoskeleton"/>
    <property type="evidence" value="ECO:0007669"/>
    <property type="project" value="TreeGrafter"/>
</dbReference>
<organism evidence="3 4">
    <name type="scientific">Candida parapsilosis</name>
    <name type="common">Yeast</name>
    <dbReference type="NCBI Taxonomy" id="5480"/>
    <lineage>
        <taxon>Eukaryota</taxon>
        <taxon>Fungi</taxon>
        <taxon>Dikarya</taxon>
        <taxon>Ascomycota</taxon>
        <taxon>Saccharomycotina</taxon>
        <taxon>Pichiomycetes</taxon>
        <taxon>Debaryomycetaceae</taxon>
        <taxon>Candida/Lodderomyces clade</taxon>
        <taxon>Candida</taxon>
    </lineage>
</organism>
<dbReference type="Pfam" id="PF00596">
    <property type="entry name" value="Aldolase_II"/>
    <property type="match status" value="1"/>
</dbReference>
<dbReference type="FunFam" id="3.40.225.10:FF:000009">
    <property type="entry name" value="Class II aldolase/adducin N-terminal"/>
    <property type="match status" value="1"/>
</dbReference>
<comment type="caution">
    <text evidence="3">The sequence shown here is derived from an EMBL/GenBank/DDBJ whole genome shotgun (WGS) entry which is preliminary data.</text>
</comment>
<evidence type="ECO:0000313" key="3">
    <source>
        <dbReference type="EMBL" id="KAF6044235.1"/>
    </source>
</evidence>
<dbReference type="GO" id="GO:0051015">
    <property type="term" value="F:actin filament binding"/>
    <property type="evidence" value="ECO:0007669"/>
    <property type="project" value="TreeGrafter"/>
</dbReference>
<proteinExistence type="predicted"/>
<dbReference type="OrthoDB" id="3238794at2759"/>
<gene>
    <name evidence="3" type="ORF">FOB60_005328</name>
</gene>
<dbReference type="SUPFAM" id="SSF53639">
    <property type="entry name" value="AraD/HMP-PK domain-like"/>
    <property type="match status" value="1"/>
</dbReference>
<dbReference type="PANTHER" id="PTHR10672">
    <property type="entry name" value="ADDUCIN"/>
    <property type="match status" value="1"/>
</dbReference>
<evidence type="ECO:0000313" key="4">
    <source>
        <dbReference type="Proteomes" id="UP000590412"/>
    </source>
</evidence>
<feature type="domain" description="Class II aldolase/adducin N-terminal" evidence="2">
    <location>
        <begin position="65"/>
        <end position="247"/>
    </location>
</feature>
<dbReference type="NCBIfam" id="NF004855">
    <property type="entry name" value="PRK06208.1"/>
    <property type="match status" value="1"/>
</dbReference>
<dbReference type="InterPro" id="IPR036409">
    <property type="entry name" value="Aldolase_II/adducin_N_sf"/>
</dbReference>
<evidence type="ECO:0000256" key="1">
    <source>
        <dbReference type="SAM" id="MobiDB-lite"/>
    </source>
</evidence>
<dbReference type="PANTHER" id="PTHR10672:SF25">
    <property type="entry name" value="MEIOTICALLY UP-REGULATED GENE 14 PROTEIN"/>
    <property type="match status" value="1"/>
</dbReference>
<feature type="compositionally biased region" description="Polar residues" evidence="1">
    <location>
        <begin position="1"/>
        <end position="26"/>
    </location>
</feature>
<dbReference type="InterPro" id="IPR051017">
    <property type="entry name" value="Aldolase-II_Adducin_sf"/>
</dbReference>
<sequence length="300" mass="32559">MSPTLKQDTTATTVDDQSISTDSAATSRGYEMGSRGSHNIAKGGAHPFPIPKFANKKEERKWALQHMAAAFRVFARKGYTEGTAGHISIRDPINPDTFWINPLGKHFGLMKASDMVHVDEDGNLLPDGNQIALNAAGFAIHSAIHKLRPDVNAACHTHSVYGKAFGALGKKLDMINQDVCTFYNSHAIFTDFGGVALEAEEGRKIAAALGNGKGIILQNHGLLTVGSTVDEAAYLFTLMEKSCQIQLAAQSALLPGESLKLIGDEEAAYCEHHDGDPETLYTEFQPEYEMELHLDDGFLK</sequence>
<dbReference type="SMART" id="SM01007">
    <property type="entry name" value="Aldolase_II"/>
    <property type="match status" value="1"/>
</dbReference>
<dbReference type="InterPro" id="IPR001303">
    <property type="entry name" value="Aldolase_II/adducin_N"/>
</dbReference>